<comment type="caution">
    <text evidence="2">The sequence shown here is derived from an EMBL/GenBank/DDBJ whole genome shotgun (WGS) entry which is preliminary data.</text>
</comment>
<evidence type="ECO:0000313" key="2">
    <source>
        <dbReference type="EMBL" id="KAK7689675.1"/>
    </source>
</evidence>
<evidence type="ECO:0000313" key="3">
    <source>
        <dbReference type="Proteomes" id="UP001385951"/>
    </source>
</evidence>
<proteinExistence type="predicted"/>
<feature type="transmembrane region" description="Helical" evidence="1">
    <location>
        <begin position="159"/>
        <end position="181"/>
    </location>
</feature>
<keyword evidence="1" id="KW-0472">Membrane</keyword>
<sequence>MVYKWPPFRLSAEVDRSRRFVFTDALWLGGKRDGHPLTEFDNYCRPRAPDDALGARAALLQHQFTFGLLETVTEKKVPESQLLKVMDGQTYLTDTNIFGMMVDWHKKIRSVTDKRDNDSYAERVGAALNAAHSQLQDEMSSGVYSSNNSDALNLLPNDLYLIVASFGAIAETIIAIAYISFRISSIFSGGWPGWGFVHKYSRYQTNRMVYKGWCPFTIHMLKSVGVSAYNYASTRGPFLPAQHKPNCERSEHTLVRGVVREQTSTNFTFQFQTPPVAYNLSISQEVAHNISNKLHYWIHSM</sequence>
<protein>
    <submittedName>
        <fullName evidence="2">Uncharacterized protein</fullName>
    </submittedName>
</protein>
<reference evidence="2 3" key="1">
    <citation type="submission" date="2022-09" db="EMBL/GenBank/DDBJ databases">
        <authorList>
            <person name="Palmer J.M."/>
        </authorList>
    </citation>
    <scope>NUCLEOTIDE SEQUENCE [LARGE SCALE GENOMIC DNA]</scope>
    <source>
        <strain evidence="2 3">DSM 7382</strain>
    </source>
</reference>
<keyword evidence="1" id="KW-1133">Transmembrane helix</keyword>
<evidence type="ECO:0000256" key="1">
    <source>
        <dbReference type="SAM" id="Phobius"/>
    </source>
</evidence>
<organism evidence="2 3">
    <name type="scientific">Cerrena zonata</name>
    <dbReference type="NCBI Taxonomy" id="2478898"/>
    <lineage>
        <taxon>Eukaryota</taxon>
        <taxon>Fungi</taxon>
        <taxon>Dikarya</taxon>
        <taxon>Basidiomycota</taxon>
        <taxon>Agaricomycotina</taxon>
        <taxon>Agaricomycetes</taxon>
        <taxon>Polyporales</taxon>
        <taxon>Cerrenaceae</taxon>
        <taxon>Cerrena</taxon>
    </lineage>
</organism>
<dbReference type="Proteomes" id="UP001385951">
    <property type="component" value="Unassembled WGS sequence"/>
</dbReference>
<keyword evidence="1" id="KW-0812">Transmembrane</keyword>
<dbReference type="EMBL" id="JASBNA010000008">
    <property type="protein sequence ID" value="KAK7689675.1"/>
    <property type="molecule type" value="Genomic_DNA"/>
</dbReference>
<dbReference type="AlphaFoldDB" id="A0AAW0GEW5"/>
<keyword evidence="3" id="KW-1185">Reference proteome</keyword>
<gene>
    <name evidence="2" type="ORF">QCA50_007470</name>
</gene>
<name>A0AAW0GEW5_9APHY</name>
<accession>A0AAW0GEW5</accession>